<dbReference type="PANTHER" id="PTHR24359">
    <property type="entry name" value="SERINE/THREONINE-PROTEIN KINASE SBK1"/>
    <property type="match status" value="1"/>
</dbReference>
<comment type="caution">
    <text evidence="3">The sequence shown here is derived from an EMBL/GenBank/DDBJ whole genome shotgun (WGS) entry which is preliminary data.</text>
</comment>
<dbReference type="Proteomes" id="UP001201980">
    <property type="component" value="Unassembled WGS sequence"/>
</dbReference>
<organism evidence="3 4">
    <name type="scientific">Zalerion maritima</name>
    <dbReference type="NCBI Taxonomy" id="339359"/>
    <lineage>
        <taxon>Eukaryota</taxon>
        <taxon>Fungi</taxon>
        <taxon>Dikarya</taxon>
        <taxon>Ascomycota</taxon>
        <taxon>Pezizomycotina</taxon>
        <taxon>Sordariomycetes</taxon>
        <taxon>Lulworthiomycetidae</taxon>
        <taxon>Lulworthiales</taxon>
        <taxon>Lulworthiaceae</taxon>
        <taxon>Zalerion</taxon>
    </lineage>
</organism>
<dbReference type="GO" id="GO:0004674">
    <property type="term" value="F:protein serine/threonine kinase activity"/>
    <property type="evidence" value="ECO:0007669"/>
    <property type="project" value="TreeGrafter"/>
</dbReference>
<feature type="region of interest" description="Disordered" evidence="1">
    <location>
        <begin position="1267"/>
        <end position="1298"/>
    </location>
</feature>
<sequence>MCAMRSAASPSTRSPGELLAAHILRSMAQTGFRGVRVENIKSSLGLGKDEEDRQLAEFVSSHGKKLLATLLFCRLSEEEIRQAMRHFMDTGHNNESLPFSKDRIDERASPFDLESIWDDSLLAHNFYSWQWSFIVPQFGTSESKRRFLHELDSCGTLPITYQGTAIKGGNFSNVYNAKIHRSHLLRDDMNKTDDLATEVALKEISFSEVMASVARQQQDQREVPEEKMIDAHAIWEQEVKVLEDISKLTCPNITKYIDAFKRGDTCYIMFEWANGGNLREFWDTSPENWGPALVEDSLVQLLGLASAIAKLHFFKLGESVSGQEGQQGSVRHGDLKPENILRFLGTEKEKLGTLKIVDMGVAKRHFLATEDRRNGTSTSFATIRYEPPEARRSVNPDGQARSRQYDIWSLGCIMLEFIIWILYGREGLKAFNDDLKDKQGQDSEFFERQGTGATGTADVRKAVKTWMDHILNEHPEGKRDSATRDLVSGIKASFLVVDLARHSPATISGDPNSHHDERMPFVKEPTPEPKVGPVRADAIEARKLLEDIVRRGREDSSYAFSGLDRGLVTLPAPTLAHPDFSCQPIPRSLPEEDPLDEVWKFEVDNAFASKIVSKIGTSIWDTMPPTSNILCSRCSSLDVSMPFSVDDSMSNLMQSAEHCDLCALFLRASQNMSKGASHGAGFESRGTSIVEKSGSLQPPLSIFREPGSNRPRHLQIGLLQLLQPGKPQSFDLFRTWLKDCGETHAQHNCRPFEQGSLPTRLIEVRSRDSASVRLVTTSSVMSSQGAKFVALSHPWEDPKAKQWVTIAPFFAWGKRKEGRSHPPYHHHFKHDHPGDNRFAVKWLYSESKEAFQKEVEGLKKFSDDAHSHLISLLATYEHAEKYCLIFRRRKQISSATGNRTQNPSLTSSWLDGTKKTDGQHQHQHQPATPSSAIRPLAKTVLSLSSGAAGAPSIFHPGELFGRHGDIKPENILLFPDKDDTRGILKTPDFGLAEFSSRKTRSVRRQVPGLSPSYRAPEADLRGKVIRRSYDIWTLGCLYLEFATWAIGGLGMVSKFKRLRADGHPNDPGIKEDTFFYIHVDEEEDGREHMSYSPPGLRKREARLKENVKTFVTDELFKHPNCSGYFVDLLKLIRNEMLIIEDNRTCRVSCPRVHAELLKMEKECKRNPRYVLKQPGKPRVVASGAPNAWRSGTYHPPRSTDAVNDNDDDGATSKLSVDIPDEERPIPVQRFIPNILSTGVARRNPYAQITAKIICRHEELCPGTIERTRRETRRDGALTNPNGPPATTHASRTASGISTTPSIPMVWPTWWGTGPKLTT</sequence>
<feature type="domain" description="Protein kinase" evidence="2">
    <location>
        <begin position="160"/>
        <end position="495"/>
    </location>
</feature>
<dbReference type="InterPro" id="IPR011009">
    <property type="entry name" value="Kinase-like_dom_sf"/>
</dbReference>
<feature type="domain" description="Protein kinase" evidence="2">
    <location>
        <begin position="806"/>
        <end position="1137"/>
    </location>
</feature>
<dbReference type="EMBL" id="JAKWBI020000153">
    <property type="protein sequence ID" value="KAJ2901416.1"/>
    <property type="molecule type" value="Genomic_DNA"/>
</dbReference>
<dbReference type="SUPFAM" id="SSF56112">
    <property type="entry name" value="Protein kinase-like (PK-like)"/>
    <property type="match status" value="2"/>
</dbReference>
<dbReference type="Gene3D" id="3.30.200.20">
    <property type="entry name" value="Phosphorylase Kinase, domain 1"/>
    <property type="match status" value="1"/>
</dbReference>
<protein>
    <recommendedName>
        <fullName evidence="2">Protein kinase domain-containing protein</fullName>
    </recommendedName>
</protein>
<evidence type="ECO:0000313" key="4">
    <source>
        <dbReference type="Proteomes" id="UP001201980"/>
    </source>
</evidence>
<dbReference type="CDD" id="cd00180">
    <property type="entry name" value="PKc"/>
    <property type="match status" value="1"/>
</dbReference>
<reference evidence="3" key="1">
    <citation type="submission" date="2022-07" db="EMBL/GenBank/DDBJ databases">
        <title>Draft genome sequence of Zalerion maritima ATCC 34329, a (micro)plastics degrading marine fungus.</title>
        <authorList>
            <person name="Paco A."/>
            <person name="Goncalves M.F.M."/>
            <person name="Rocha-Santos T.A.P."/>
            <person name="Alves A."/>
        </authorList>
    </citation>
    <scope>NUCLEOTIDE SEQUENCE</scope>
    <source>
        <strain evidence="3">ATCC 34329</strain>
    </source>
</reference>
<proteinExistence type="predicted"/>
<dbReference type="GO" id="GO:0005524">
    <property type="term" value="F:ATP binding"/>
    <property type="evidence" value="ECO:0007669"/>
    <property type="project" value="InterPro"/>
</dbReference>
<gene>
    <name evidence="3" type="ORF">MKZ38_001898</name>
</gene>
<evidence type="ECO:0000259" key="2">
    <source>
        <dbReference type="PROSITE" id="PS50011"/>
    </source>
</evidence>
<dbReference type="Pfam" id="PF00069">
    <property type="entry name" value="Pkinase"/>
    <property type="match status" value="2"/>
</dbReference>
<feature type="region of interest" description="Disordered" evidence="1">
    <location>
        <begin position="895"/>
        <end position="933"/>
    </location>
</feature>
<evidence type="ECO:0000313" key="3">
    <source>
        <dbReference type="EMBL" id="KAJ2901416.1"/>
    </source>
</evidence>
<dbReference type="InterPro" id="IPR000719">
    <property type="entry name" value="Prot_kinase_dom"/>
</dbReference>
<dbReference type="PANTHER" id="PTHR24359:SF1">
    <property type="entry name" value="INHIBITOR OF NUCLEAR FACTOR KAPPA-B KINASE EPSILON SUBUNIT HOMOLOG 1-RELATED"/>
    <property type="match status" value="1"/>
</dbReference>
<name>A0AAD5WTJ1_9PEZI</name>
<accession>A0AAD5WTJ1</accession>
<dbReference type="SMART" id="SM00220">
    <property type="entry name" value="S_TKc"/>
    <property type="match status" value="1"/>
</dbReference>
<feature type="compositionally biased region" description="Polar residues" evidence="1">
    <location>
        <begin position="1287"/>
        <end position="1298"/>
    </location>
</feature>
<dbReference type="Gene3D" id="1.10.510.10">
    <property type="entry name" value="Transferase(Phosphotransferase) domain 1"/>
    <property type="match status" value="2"/>
</dbReference>
<evidence type="ECO:0000256" key="1">
    <source>
        <dbReference type="SAM" id="MobiDB-lite"/>
    </source>
</evidence>
<dbReference type="PROSITE" id="PS50011">
    <property type="entry name" value="PROTEIN_KINASE_DOM"/>
    <property type="match status" value="2"/>
</dbReference>
<keyword evidence="4" id="KW-1185">Reference proteome</keyword>
<feature type="region of interest" description="Disordered" evidence="1">
    <location>
        <begin position="1180"/>
        <end position="1215"/>
    </location>
</feature>
<feature type="compositionally biased region" description="Polar residues" evidence="1">
    <location>
        <begin position="895"/>
        <end position="910"/>
    </location>
</feature>